<dbReference type="PANTHER" id="PTHR42842:SF3">
    <property type="entry name" value="FAD_NAD(P)-BINDING OXIDOREDUCTASE FAMILY PROTEIN"/>
    <property type="match status" value="1"/>
</dbReference>
<dbReference type="InterPro" id="IPR036188">
    <property type="entry name" value="FAD/NAD-bd_sf"/>
</dbReference>
<dbReference type="EMBL" id="NOJY02000023">
    <property type="protein sequence ID" value="RDY26601.1"/>
    <property type="molecule type" value="Genomic_DNA"/>
</dbReference>
<comment type="caution">
    <text evidence="3">The sequence shown here is derived from an EMBL/GenBank/DDBJ whole genome shotgun (WGS) entry which is preliminary data.</text>
</comment>
<dbReference type="AlphaFoldDB" id="A0A371J1C8"/>
<feature type="domain" description="FAD/NAD(P)-binding" evidence="1">
    <location>
        <begin position="98"/>
        <end position="264"/>
    </location>
</feature>
<dbReference type="Proteomes" id="UP000215694">
    <property type="component" value="Unassembled WGS sequence"/>
</dbReference>
<dbReference type="PIRSF" id="PIRSF038984">
    <property type="entry name" value="FAD_binding_protein"/>
    <property type="match status" value="1"/>
</dbReference>
<dbReference type="Gene3D" id="3.50.50.60">
    <property type="entry name" value="FAD/NAD(P)-binding domain"/>
    <property type="match status" value="2"/>
</dbReference>
<dbReference type="OrthoDB" id="9772594at2"/>
<dbReference type="Pfam" id="PF07992">
    <property type="entry name" value="Pyr_redox_2"/>
    <property type="match status" value="1"/>
</dbReference>
<evidence type="ECO:0000259" key="1">
    <source>
        <dbReference type="Pfam" id="PF07992"/>
    </source>
</evidence>
<dbReference type="Pfam" id="PF21688">
    <property type="entry name" value="FAD-depend_C"/>
    <property type="match status" value="1"/>
</dbReference>
<dbReference type="SUPFAM" id="SSF51905">
    <property type="entry name" value="FAD/NAD(P)-binding domain"/>
    <property type="match status" value="1"/>
</dbReference>
<evidence type="ECO:0000313" key="4">
    <source>
        <dbReference type="Proteomes" id="UP000215694"/>
    </source>
</evidence>
<organism evidence="3 4">
    <name type="scientific">Romboutsia weinsteinii</name>
    <dbReference type="NCBI Taxonomy" id="2020949"/>
    <lineage>
        <taxon>Bacteria</taxon>
        <taxon>Bacillati</taxon>
        <taxon>Bacillota</taxon>
        <taxon>Clostridia</taxon>
        <taxon>Peptostreptococcales</taxon>
        <taxon>Peptostreptococcaceae</taxon>
        <taxon>Romboutsia</taxon>
    </lineage>
</organism>
<accession>A0A371J1C8</accession>
<dbReference type="InterPro" id="IPR028348">
    <property type="entry name" value="FAD-binding_protein"/>
</dbReference>
<feature type="domain" description="FAD-dependent protein C-terminal" evidence="2">
    <location>
        <begin position="280"/>
        <end position="476"/>
    </location>
</feature>
<sequence>MLRISNIKLSIDEDVSVIKKHVLNKLKIKENQLVKYYIYKESIDARKRGKIDFVYTVDAEVKNEESIIKRNPKDVVKIKETKYLGVQMGNEDLKNRPVIIGSGPAGLFAALLLAQKGYNPLLLERGLDVDNRSRDIEDFWTNRKFKSNSNVQFGEGGAGTFSDGKLTTRIKDIRCRKVLEELVNFGSPDEILYSYKPHVGTDILKGVVKNIRNEIIRLGGDVKFDAKVTDIVLENNEIKSVIINDKETVDTEAVILAIGHSARDTYKMLHKRGVRIIQKPFAIGARIEHPQELINKSQYKEFYNHPRLGAADYRLIEHTSNGRTAYSFCMCPGGTVIASASNEFEVVTNGMSEHARDEDNANSAFLVNVLPDDFGSDDPLAGIAFQEKYERLAYELGGKNYNAPVQLVGDFLNDKVSTSIGNVDPSYKPGYEFVDLRECLPAFVTDTMKEALASLDHKLSGFAMHDAVLTGVETRSSAPIRIVRDENTLESVNTKNLYPCGEGAGYAGGIVTAAVDGIKCAEKIIQKYANI</sequence>
<reference evidence="3 4" key="1">
    <citation type="journal article" date="2017" name="Genome Announc.">
        <title>Draft Genome Sequence of Romboutsia weinsteinii sp. nov. Strain CCRI-19649(T) Isolated from Surface Water.</title>
        <authorList>
            <person name="Maheux A.F."/>
            <person name="Boudreau D.K."/>
            <person name="Berube E."/>
            <person name="Boissinot M."/>
            <person name="Cantin P."/>
            <person name="Raymond F."/>
            <person name="Corbeil J."/>
            <person name="Omar R.F."/>
            <person name="Bergeron M.G."/>
        </authorList>
    </citation>
    <scope>NUCLEOTIDE SEQUENCE [LARGE SCALE GENOMIC DNA]</scope>
    <source>
        <strain evidence="3 4">CCRI-19649</strain>
    </source>
</reference>
<dbReference type="RefSeq" id="WP_094369005.1">
    <property type="nucleotide sequence ID" value="NZ_NOJY02000023.1"/>
</dbReference>
<dbReference type="InterPro" id="IPR049516">
    <property type="entry name" value="FAD-depend_C"/>
</dbReference>
<evidence type="ECO:0000313" key="3">
    <source>
        <dbReference type="EMBL" id="RDY26601.1"/>
    </source>
</evidence>
<keyword evidence="4" id="KW-1185">Reference proteome</keyword>
<proteinExistence type="predicted"/>
<dbReference type="Gene3D" id="3.30.70.2700">
    <property type="match status" value="1"/>
</dbReference>
<dbReference type="PRINTS" id="PR00419">
    <property type="entry name" value="ADXRDTASE"/>
</dbReference>
<gene>
    <name evidence="3" type="ORF">CHL78_012700</name>
</gene>
<name>A0A371J1C8_9FIRM</name>
<dbReference type="GO" id="GO:0016491">
    <property type="term" value="F:oxidoreductase activity"/>
    <property type="evidence" value="ECO:0007669"/>
    <property type="project" value="InterPro"/>
</dbReference>
<dbReference type="PANTHER" id="PTHR42842">
    <property type="entry name" value="FAD/NAD(P)-BINDING OXIDOREDUCTASE"/>
    <property type="match status" value="1"/>
</dbReference>
<evidence type="ECO:0000259" key="2">
    <source>
        <dbReference type="Pfam" id="PF21688"/>
    </source>
</evidence>
<dbReference type="InterPro" id="IPR023753">
    <property type="entry name" value="FAD/NAD-binding_dom"/>
</dbReference>
<protein>
    <submittedName>
        <fullName evidence="3">Uncharacterized protein</fullName>
    </submittedName>
</protein>